<dbReference type="PANTHER" id="PTHR10587:SF125">
    <property type="entry name" value="POLYSACCHARIDE DEACETYLASE YHEN-RELATED"/>
    <property type="match status" value="1"/>
</dbReference>
<keyword evidence="2" id="KW-0472">Membrane</keyword>
<dbReference type="Pfam" id="PF01522">
    <property type="entry name" value="Polysacc_deac_1"/>
    <property type="match status" value="1"/>
</dbReference>
<dbReference type="InterPro" id="IPR050248">
    <property type="entry name" value="Polysacc_deacetylase_ArnD"/>
</dbReference>
<dbReference type="GO" id="GO:0005975">
    <property type="term" value="P:carbohydrate metabolic process"/>
    <property type="evidence" value="ECO:0007669"/>
    <property type="project" value="InterPro"/>
</dbReference>
<feature type="region of interest" description="Disordered" evidence="1">
    <location>
        <begin position="53"/>
        <end position="122"/>
    </location>
</feature>
<dbReference type="PANTHER" id="PTHR10587">
    <property type="entry name" value="GLYCOSYL TRANSFERASE-RELATED"/>
    <property type="match status" value="1"/>
</dbReference>
<feature type="compositionally biased region" description="Basic and acidic residues" evidence="1">
    <location>
        <begin position="65"/>
        <end position="88"/>
    </location>
</feature>
<proteinExistence type="predicted"/>
<protein>
    <recommendedName>
        <fullName evidence="3">NodB homology domain-containing protein</fullName>
    </recommendedName>
</protein>
<dbReference type="PROSITE" id="PS51677">
    <property type="entry name" value="NODB"/>
    <property type="match status" value="1"/>
</dbReference>
<dbReference type="Gene3D" id="3.20.20.370">
    <property type="entry name" value="Glycoside hydrolase/deacetylase"/>
    <property type="match status" value="1"/>
</dbReference>
<evidence type="ECO:0000256" key="1">
    <source>
        <dbReference type="SAM" id="MobiDB-lite"/>
    </source>
</evidence>
<dbReference type="GO" id="GO:0016810">
    <property type="term" value="F:hydrolase activity, acting on carbon-nitrogen (but not peptide) bonds"/>
    <property type="evidence" value="ECO:0007669"/>
    <property type="project" value="InterPro"/>
</dbReference>
<organism evidence="4">
    <name type="scientific">bioreactor metagenome</name>
    <dbReference type="NCBI Taxonomy" id="1076179"/>
    <lineage>
        <taxon>unclassified sequences</taxon>
        <taxon>metagenomes</taxon>
        <taxon>ecological metagenomes</taxon>
    </lineage>
</organism>
<keyword evidence="2" id="KW-1133">Transmembrane helix</keyword>
<evidence type="ECO:0000256" key="2">
    <source>
        <dbReference type="SAM" id="Phobius"/>
    </source>
</evidence>
<reference evidence="4" key="1">
    <citation type="submission" date="2019-08" db="EMBL/GenBank/DDBJ databases">
        <authorList>
            <person name="Kucharzyk K."/>
            <person name="Murdoch R.W."/>
            <person name="Higgins S."/>
            <person name="Loffler F."/>
        </authorList>
    </citation>
    <scope>NUCLEOTIDE SEQUENCE</scope>
</reference>
<feature type="compositionally biased region" description="Basic and acidic residues" evidence="1">
    <location>
        <begin position="102"/>
        <end position="122"/>
    </location>
</feature>
<dbReference type="InterPro" id="IPR011330">
    <property type="entry name" value="Glyco_hydro/deAcase_b/a-brl"/>
</dbReference>
<dbReference type="InterPro" id="IPR002509">
    <property type="entry name" value="NODB_dom"/>
</dbReference>
<accession>A0A644X048</accession>
<feature type="domain" description="NodB homology" evidence="3">
    <location>
        <begin position="161"/>
        <end position="358"/>
    </location>
</feature>
<feature type="transmembrane region" description="Helical" evidence="2">
    <location>
        <begin position="12"/>
        <end position="31"/>
    </location>
</feature>
<comment type="caution">
    <text evidence="4">The sequence shown here is derived from an EMBL/GenBank/DDBJ whole genome shotgun (WGS) entry which is preliminary data.</text>
</comment>
<evidence type="ECO:0000259" key="3">
    <source>
        <dbReference type="PROSITE" id="PS51677"/>
    </source>
</evidence>
<keyword evidence="2" id="KW-0812">Transmembrane</keyword>
<dbReference type="SUPFAM" id="SSF88713">
    <property type="entry name" value="Glycoside hydrolase/deacetylase"/>
    <property type="match status" value="1"/>
</dbReference>
<dbReference type="AlphaFoldDB" id="A0A644X048"/>
<evidence type="ECO:0000313" key="4">
    <source>
        <dbReference type="EMBL" id="MPM09459.1"/>
    </source>
</evidence>
<sequence length="361" mass="41393">MSKKTRIRNKKRFILFTFVLVISIFIISVGISDFGENLIYTNAQTIINKVFNNTNKDGTQPSNDKNSHLEEETSDIEKNQENYEKQGQEESFVADGETLNQENKEDIGNTIEEEKSVNEDSNKIENGEYLTLENDSNADDASVILPETMYKWNFYRDDNRKVAYLTFDDGPSRHSTRKILDILKDNSIKATFFTLGTSIENNDKAADLLKRMAREGHSIANHGYSHNYSILYPNRIVDVEAFMKDIEKNNKILKDILGKNFKTRLIRMPGGHASWNGTAELDKVLESKGIYQMDWNSLNGDAEGKDFPKEYLLDKLKETVGDKDVIIILMHDTDSKKGTVEYLQSAIDHLKKEGFEFRTLK</sequence>
<gene>
    <name evidence="4" type="ORF">SDC9_55777</name>
</gene>
<name>A0A644X048_9ZZZZ</name>
<dbReference type="EMBL" id="VSSQ01001572">
    <property type="protein sequence ID" value="MPM09459.1"/>
    <property type="molecule type" value="Genomic_DNA"/>
</dbReference>
<dbReference type="CDD" id="cd10944">
    <property type="entry name" value="CE4_SmPgdA_like"/>
    <property type="match status" value="1"/>
</dbReference>
<feature type="compositionally biased region" description="Polar residues" evidence="1">
    <location>
        <begin position="53"/>
        <end position="64"/>
    </location>
</feature>